<dbReference type="InterPro" id="IPR003653">
    <property type="entry name" value="Peptidase_C48_C"/>
</dbReference>
<dbReference type="GO" id="GO:0019783">
    <property type="term" value="F:ubiquitin-like protein peptidase activity"/>
    <property type="evidence" value="ECO:0007669"/>
    <property type="project" value="UniProtKB-ARBA"/>
</dbReference>
<name>A0A8H5D8U5_9AGAR</name>
<sequence length="526" mass="60540">MSSHSTRIIYQSLSSPPRRSKMHRNCGLIDFPPFGPSRTCVKPLFEQILEVISRCKTFLPSISLHQLLGLASIDRIDALIALDFPSQPDTSSNQFYLECNFQIRQLREAAKVLGKTVGIHGKLEVFLRKHDTLPSDNNALIIIQNLHTLYECVNNKRTWTENAMWEVLDRNPEQATAKLKALMGKVSGNPFDFQGKLPFIQLHNFLTLGVGGWVDDEVINYFVKKWCSQSGTTIGFSTFFAGKVLFEEDSCINPKSTVSKDDEECLRGWYRDAVKGVSTWNSVFIPINERKTHWYSARIDFHLKRIDIYDSLEDRYVINRKKPVLLRKNAKLMMILMWLTEVLGQFRGEEVDLASESETDWMCDSHYKWWKDELVSILESEKAKPEKDGERIKKEVEKVDPGSNKTLPRRQIGHQTMADRMKEEFDALKTKEERASWIESMRQKRAAVESDTNASVRIQRGLRSYEPPSVFQNSIDSMLKTVMTLVEDCGEDAESRAMQKFVVAAHDSIRTSPKEGKNLDSKRLKW</sequence>
<comment type="caution">
    <text evidence="5">The sequence shown here is derived from an EMBL/GenBank/DDBJ whole genome shotgun (WGS) entry which is preliminary data.</text>
</comment>
<accession>A0A8H5D8U5</accession>
<organism evidence="5 6">
    <name type="scientific">Collybiopsis confluens</name>
    <dbReference type="NCBI Taxonomy" id="2823264"/>
    <lineage>
        <taxon>Eukaryota</taxon>
        <taxon>Fungi</taxon>
        <taxon>Dikarya</taxon>
        <taxon>Basidiomycota</taxon>
        <taxon>Agaricomycotina</taxon>
        <taxon>Agaricomycetes</taxon>
        <taxon>Agaricomycetidae</taxon>
        <taxon>Agaricales</taxon>
        <taxon>Marasmiineae</taxon>
        <taxon>Omphalotaceae</taxon>
        <taxon>Collybiopsis</taxon>
    </lineage>
</organism>
<dbReference type="GO" id="GO:0006508">
    <property type="term" value="P:proteolysis"/>
    <property type="evidence" value="ECO:0007669"/>
    <property type="project" value="UniProtKB-KW"/>
</dbReference>
<dbReference type="EMBL" id="JAACJN010000254">
    <property type="protein sequence ID" value="KAF5355383.1"/>
    <property type="molecule type" value="Genomic_DNA"/>
</dbReference>
<keyword evidence="6" id="KW-1185">Reference proteome</keyword>
<keyword evidence="3" id="KW-0378">Hydrolase</keyword>
<dbReference type="SUPFAM" id="SSF54001">
    <property type="entry name" value="Cysteine proteinases"/>
    <property type="match status" value="1"/>
</dbReference>
<dbReference type="PROSITE" id="PS50600">
    <property type="entry name" value="ULP_PROTEASE"/>
    <property type="match status" value="1"/>
</dbReference>
<dbReference type="OrthoDB" id="3052212at2759"/>
<comment type="similarity">
    <text evidence="1">Belongs to the peptidase C48 family.</text>
</comment>
<evidence type="ECO:0000259" key="4">
    <source>
        <dbReference type="PROSITE" id="PS50600"/>
    </source>
</evidence>
<dbReference type="Pfam" id="PF02902">
    <property type="entry name" value="Peptidase_C48"/>
    <property type="match status" value="1"/>
</dbReference>
<gene>
    <name evidence="5" type="ORF">D9757_015192</name>
</gene>
<evidence type="ECO:0000256" key="3">
    <source>
        <dbReference type="ARBA" id="ARBA00022801"/>
    </source>
</evidence>
<dbReference type="GO" id="GO:0008234">
    <property type="term" value="F:cysteine-type peptidase activity"/>
    <property type="evidence" value="ECO:0007669"/>
    <property type="project" value="InterPro"/>
</dbReference>
<evidence type="ECO:0000313" key="6">
    <source>
        <dbReference type="Proteomes" id="UP000518752"/>
    </source>
</evidence>
<feature type="domain" description="Ubiquitin-like protease family profile" evidence="4">
    <location>
        <begin position="198"/>
        <end position="374"/>
    </location>
</feature>
<dbReference type="AlphaFoldDB" id="A0A8H5D8U5"/>
<reference evidence="5 6" key="1">
    <citation type="journal article" date="2020" name="ISME J.">
        <title>Uncovering the hidden diversity of litter-decomposition mechanisms in mushroom-forming fungi.</title>
        <authorList>
            <person name="Floudas D."/>
            <person name="Bentzer J."/>
            <person name="Ahren D."/>
            <person name="Johansson T."/>
            <person name="Persson P."/>
            <person name="Tunlid A."/>
        </authorList>
    </citation>
    <scope>NUCLEOTIDE SEQUENCE [LARGE SCALE GENOMIC DNA]</scope>
    <source>
        <strain evidence="5 6">CBS 406.79</strain>
    </source>
</reference>
<evidence type="ECO:0000313" key="5">
    <source>
        <dbReference type="EMBL" id="KAF5355383.1"/>
    </source>
</evidence>
<dbReference type="Proteomes" id="UP000518752">
    <property type="component" value="Unassembled WGS sequence"/>
</dbReference>
<evidence type="ECO:0000256" key="1">
    <source>
        <dbReference type="ARBA" id="ARBA00005234"/>
    </source>
</evidence>
<dbReference type="Gene3D" id="3.40.395.10">
    <property type="entry name" value="Adenoviral Proteinase, Chain A"/>
    <property type="match status" value="1"/>
</dbReference>
<protein>
    <recommendedName>
        <fullName evidence="4">Ubiquitin-like protease family profile domain-containing protein</fullName>
    </recommendedName>
</protein>
<keyword evidence="2" id="KW-0645">Protease</keyword>
<proteinExistence type="inferred from homology"/>
<evidence type="ECO:0000256" key="2">
    <source>
        <dbReference type="ARBA" id="ARBA00022670"/>
    </source>
</evidence>
<dbReference type="InterPro" id="IPR038765">
    <property type="entry name" value="Papain-like_cys_pep_sf"/>
</dbReference>